<dbReference type="RefSeq" id="WP_185780517.1">
    <property type="nucleotide sequence ID" value="NZ_JACJUU010000013.1"/>
</dbReference>
<protein>
    <submittedName>
        <fullName evidence="3">Glycosyltransferase</fullName>
    </submittedName>
</protein>
<dbReference type="EMBL" id="JACJUU010000013">
    <property type="protein sequence ID" value="MBC2770855.1"/>
    <property type="molecule type" value="Genomic_DNA"/>
</dbReference>
<feature type="domain" description="Glycosyl transferase family 1" evidence="1">
    <location>
        <begin position="193"/>
        <end position="344"/>
    </location>
</feature>
<dbReference type="PANTHER" id="PTHR45947:SF3">
    <property type="entry name" value="SULFOQUINOVOSYL TRANSFERASE SQD2"/>
    <property type="match status" value="1"/>
</dbReference>
<evidence type="ECO:0000259" key="1">
    <source>
        <dbReference type="Pfam" id="PF00534"/>
    </source>
</evidence>
<evidence type="ECO:0000313" key="4">
    <source>
        <dbReference type="Proteomes" id="UP000545386"/>
    </source>
</evidence>
<name>A0A842HVQ7_9BURK</name>
<keyword evidence="3" id="KW-0808">Transferase</keyword>
<dbReference type="InterPro" id="IPR028098">
    <property type="entry name" value="Glyco_trans_4-like_N"/>
</dbReference>
<gene>
    <name evidence="3" type="ORF">GTU67_13140</name>
</gene>
<comment type="caution">
    <text evidence="3">The sequence shown here is derived from an EMBL/GenBank/DDBJ whole genome shotgun (WGS) entry which is preliminary data.</text>
</comment>
<dbReference type="Proteomes" id="UP000545386">
    <property type="component" value="Unassembled WGS sequence"/>
</dbReference>
<dbReference type="InterPro" id="IPR050194">
    <property type="entry name" value="Glycosyltransferase_grp1"/>
</dbReference>
<dbReference type="GO" id="GO:0016758">
    <property type="term" value="F:hexosyltransferase activity"/>
    <property type="evidence" value="ECO:0007669"/>
    <property type="project" value="TreeGrafter"/>
</dbReference>
<dbReference type="InterPro" id="IPR001296">
    <property type="entry name" value="Glyco_trans_1"/>
</dbReference>
<organism evidence="3 4">
    <name type="scientific">Pusillimonas minor</name>
    <dbReference type="NCBI Taxonomy" id="2697024"/>
    <lineage>
        <taxon>Bacteria</taxon>
        <taxon>Pseudomonadati</taxon>
        <taxon>Pseudomonadota</taxon>
        <taxon>Betaproteobacteria</taxon>
        <taxon>Burkholderiales</taxon>
        <taxon>Alcaligenaceae</taxon>
        <taxon>Pusillimonas</taxon>
    </lineage>
</organism>
<feature type="domain" description="Glycosyltransferase subfamily 4-like N-terminal" evidence="2">
    <location>
        <begin position="14"/>
        <end position="167"/>
    </location>
</feature>
<reference evidence="3 4" key="1">
    <citation type="submission" date="2020-08" db="EMBL/GenBank/DDBJ databases">
        <title>Paraeoetvoesia sp. YC-7-48 draft genome sequence.</title>
        <authorList>
            <person name="Yao L."/>
        </authorList>
    </citation>
    <scope>NUCLEOTIDE SEQUENCE [LARGE SCALE GENOMIC DNA]</scope>
    <source>
        <strain evidence="4">YC-7-48</strain>
    </source>
</reference>
<dbReference type="SUPFAM" id="SSF53756">
    <property type="entry name" value="UDP-Glycosyltransferase/glycogen phosphorylase"/>
    <property type="match status" value="1"/>
</dbReference>
<dbReference type="Gene3D" id="3.40.50.2000">
    <property type="entry name" value="Glycogen Phosphorylase B"/>
    <property type="match status" value="2"/>
</dbReference>
<keyword evidence="4" id="KW-1185">Reference proteome</keyword>
<dbReference type="Pfam" id="PF00534">
    <property type="entry name" value="Glycos_transf_1"/>
    <property type="match status" value="1"/>
</dbReference>
<dbReference type="PANTHER" id="PTHR45947">
    <property type="entry name" value="SULFOQUINOVOSYL TRANSFERASE SQD2"/>
    <property type="match status" value="1"/>
</dbReference>
<evidence type="ECO:0000259" key="2">
    <source>
        <dbReference type="Pfam" id="PF13439"/>
    </source>
</evidence>
<proteinExistence type="predicted"/>
<dbReference type="AlphaFoldDB" id="A0A842HVQ7"/>
<dbReference type="Pfam" id="PF13439">
    <property type="entry name" value="Glyco_transf_4"/>
    <property type="match status" value="1"/>
</dbReference>
<evidence type="ECO:0000313" key="3">
    <source>
        <dbReference type="EMBL" id="MBC2770855.1"/>
    </source>
</evidence>
<accession>A0A842HVQ7</accession>
<sequence>MKILFTNFHHRNGGGHVTYIINLLKGLSPNDELSVATPGTSRLFRQASDLGNVKLHDMRFTSRLIPMIKEVLHLRRLIQKERFDVIHVNASADHRHVMLAVAGLRRRPVIVWTKHNDHKISSVGHKIRAKFGTDAVIAVSSYVGDMVKHSAYRGLPLQVIRHGIDTDYFKPPEPAEKTALRRELFGSDESDFLVFGSSGGTDLEKGWLDLVRAVATLPEPMRASIRIVVAGDPPKAAYLEEVAQLGLTQNVVFPGLVDDVRAVLGACDVGFVLSYREALSFACRETLSMGLPTMVSDAGGLPENIDEDKSGWVVPAADVANIAACVRSICQDQARLVSMGAKARSLSLTNFALSRFCTQTRAVYSSCLNA</sequence>